<keyword evidence="3" id="KW-1185">Reference proteome</keyword>
<dbReference type="AlphaFoldDB" id="A0A1H8AVC9"/>
<evidence type="ECO:0000259" key="1">
    <source>
        <dbReference type="SMART" id="SM00507"/>
    </source>
</evidence>
<name>A0A1H8AVC9_9BACI</name>
<accession>A0A1H8AVC9</accession>
<dbReference type="EMBL" id="FOBW01000005">
    <property type="protein sequence ID" value="SEM74645.1"/>
    <property type="molecule type" value="Genomic_DNA"/>
</dbReference>
<sequence>MYNRLKPIGKYAHPTNPPPTYKKFYSLGFKTFKIAGIHLFPIANVQTKNVISFTQSLTPFTVKGRAQIHKNLHKNIKQEIALLMESKIPTRSVEYMDNRISRYSMKNGKCEITGLFLQAHDLHCHHFIPIQLGGSDKFHNLRILHKDVHKLIHMTDIIKMNLLMKKLGITEPVLQKINKYREACELEQIK</sequence>
<protein>
    <recommendedName>
        <fullName evidence="1">HNH nuclease domain-containing protein</fullName>
    </recommendedName>
</protein>
<dbReference type="CDD" id="cd00085">
    <property type="entry name" value="HNHc"/>
    <property type="match status" value="1"/>
</dbReference>
<gene>
    <name evidence="2" type="ORF">SAMN05192533_105171</name>
</gene>
<dbReference type="InterPro" id="IPR003615">
    <property type="entry name" value="HNH_nuc"/>
</dbReference>
<organism evidence="2 3">
    <name type="scientific">Mesobacillus persicus</name>
    <dbReference type="NCBI Taxonomy" id="930146"/>
    <lineage>
        <taxon>Bacteria</taxon>
        <taxon>Bacillati</taxon>
        <taxon>Bacillota</taxon>
        <taxon>Bacilli</taxon>
        <taxon>Bacillales</taxon>
        <taxon>Bacillaceae</taxon>
        <taxon>Mesobacillus</taxon>
    </lineage>
</organism>
<dbReference type="Proteomes" id="UP000198553">
    <property type="component" value="Unassembled WGS sequence"/>
</dbReference>
<reference evidence="3" key="1">
    <citation type="submission" date="2016-10" db="EMBL/GenBank/DDBJ databases">
        <authorList>
            <person name="Varghese N."/>
            <person name="Submissions S."/>
        </authorList>
    </citation>
    <scope>NUCLEOTIDE SEQUENCE [LARGE SCALE GENOMIC DNA]</scope>
    <source>
        <strain evidence="3">B48,IBRC-M 10115,DSM 25386,CECT 8001</strain>
    </source>
</reference>
<proteinExistence type="predicted"/>
<evidence type="ECO:0000313" key="3">
    <source>
        <dbReference type="Proteomes" id="UP000198553"/>
    </source>
</evidence>
<dbReference type="Gene3D" id="1.10.30.50">
    <property type="match status" value="1"/>
</dbReference>
<dbReference type="SMART" id="SM00507">
    <property type="entry name" value="HNHc"/>
    <property type="match status" value="1"/>
</dbReference>
<feature type="domain" description="HNH nuclease" evidence="1">
    <location>
        <begin position="99"/>
        <end position="150"/>
    </location>
</feature>
<evidence type="ECO:0000313" key="2">
    <source>
        <dbReference type="EMBL" id="SEM74645.1"/>
    </source>
</evidence>
<dbReference type="STRING" id="930146.SAMN05192533_105171"/>